<dbReference type="AlphaFoldDB" id="A0A9P0DRK1"/>
<evidence type="ECO:0000256" key="5">
    <source>
        <dbReference type="ARBA" id="ARBA00023098"/>
    </source>
</evidence>
<evidence type="ECO:0000256" key="3">
    <source>
        <dbReference type="ARBA" id="ARBA00022801"/>
    </source>
</evidence>
<evidence type="ECO:0000256" key="8">
    <source>
        <dbReference type="PIRSR" id="PIRSR000862-1"/>
    </source>
</evidence>
<sequence length="412" mass="46988">MLKISLFLIFWSFVALNVNSVRVCNSFISYFNVLGCDCYNNIDDTLNVTEILRRWKFTAEEHRITTPDGYTILLSRAYTSLTRNSQPVVLGHGMFSNSMSFVYNGNNSLAYNLGLLGYDVWLVNFRGTRYSRGHRNLTTSDPKYWDFSFHQLGTLDLGAALTYITRITTKKSVYIGYSTGTTVSYVYASTRPVDAGTTLKGIISLAPIGYIDGGLPFQKYFDPVISFIKRIIYRLLRGEVLKRNLILNQGMKTMAFTPITMFVAQAILGVFGGFDFSQMDPLTYPVFLTNVFDSAGVNLLEHADQLRKTGNFQWYDYGNEGNLARYGSPTPPPYRLNLIPVPVTMYVGRNDRVALEKPAQKTYTEIANRFRNGFNMMNNTRWNHFDFITSKNLKTELYKALVETVRSMFLLK</sequence>
<comment type="similarity">
    <text evidence="1 7">Belongs to the AB hydrolase superfamily. Lipase family.</text>
</comment>
<dbReference type="GO" id="GO:0016042">
    <property type="term" value="P:lipid catabolic process"/>
    <property type="evidence" value="ECO:0007669"/>
    <property type="project" value="UniProtKB-KW"/>
</dbReference>
<keyword evidence="2 9" id="KW-0732">Signal</keyword>
<organism evidence="11 12">
    <name type="scientific">Phaedon cochleariae</name>
    <name type="common">Mustard beetle</name>
    <dbReference type="NCBI Taxonomy" id="80249"/>
    <lineage>
        <taxon>Eukaryota</taxon>
        <taxon>Metazoa</taxon>
        <taxon>Ecdysozoa</taxon>
        <taxon>Arthropoda</taxon>
        <taxon>Hexapoda</taxon>
        <taxon>Insecta</taxon>
        <taxon>Pterygota</taxon>
        <taxon>Neoptera</taxon>
        <taxon>Endopterygota</taxon>
        <taxon>Coleoptera</taxon>
        <taxon>Polyphaga</taxon>
        <taxon>Cucujiformia</taxon>
        <taxon>Chrysomeloidea</taxon>
        <taxon>Chrysomelidae</taxon>
        <taxon>Chrysomelinae</taxon>
        <taxon>Chrysomelini</taxon>
        <taxon>Phaedon</taxon>
    </lineage>
</organism>
<dbReference type="InterPro" id="IPR006693">
    <property type="entry name" value="AB_hydrolase_lipase"/>
</dbReference>
<dbReference type="PIRSF" id="PIRSF000862">
    <property type="entry name" value="Steryl_ester_lip"/>
    <property type="match status" value="1"/>
</dbReference>
<feature type="signal peptide" evidence="9">
    <location>
        <begin position="1"/>
        <end position="20"/>
    </location>
</feature>
<proteinExistence type="inferred from homology"/>
<gene>
    <name evidence="11" type="ORF">PHAECO_LOCUS9189</name>
</gene>
<dbReference type="Gene3D" id="3.40.50.1820">
    <property type="entry name" value="alpha/beta hydrolase"/>
    <property type="match status" value="1"/>
</dbReference>
<feature type="active site" description="Charge relay system" evidence="8">
    <location>
        <position position="384"/>
    </location>
</feature>
<keyword evidence="3 7" id="KW-0378">Hydrolase</keyword>
<dbReference type="InterPro" id="IPR025483">
    <property type="entry name" value="Lipase_euk"/>
</dbReference>
<dbReference type="EMBL" id="OU896711">
    <property type="protein sequence ID" value="CAH1170154.1"/>
    <property type="molecule type" value="Genomic_DNA"/>
</dbReference>
<reference evidence="11" key="2">
    <citation type="submission" date="2022-10" db="EMBL/GenBank/DDBJ databases">
        <authorList>
            <consortium name="ENA_rothamsted_submissions"/>
            <consortium name="culmorum"/>
            <person name="King R."/>
        </authorList>
    </citation>
    <scope>NUCLEOTIDE SEQUENCE</scope>
</reference>
<dbReference type="OrthoDB" id="9974421at2759"/>
<reference evidence="11" key="1">
    <citation type="submission" date="2022-01" db="EMBL/GenBank/DDBJ databases">
        <authorList>
            <person name="King R."/>
        </authorList>
    </citation>
    <scope>NUCLEOTIDE SEQUENCE</scope>
</reference>
<name>A0A9P0DRK1_PHACE</name>
<evidence type="ECO:0000256" key="1">
    <source>
        <dbReference type="ARBA" id="ARBA00010701"/>
    </source>
</evidence>
<keyword evidence="12" id="KW-1185">Reference proteome</keyword>
<evidence type="ECO:0000256" key="2">
    <source>
        <dbReference type="ARBA" id="ARBA00022729"/>
    </source>
</evidence>
<feature type="active site" description="Nucleophile" evidence="8">
    <location>
        <position position="178"/>
    </location>
</feature>
<evidence type="ECO:0000259" key="10">
    <source>
        <dbReference type="Pfam" id="PF04083"/>
    </source>
</evidence>
<keyword evidence="6" id="KW-0325">Glycoprotein</keyword>
<evidence type="ECO:0000256" key="7">
    <source>
        <dbReference type="PIRNR" id="PIRNR000862"/>
    </source>
</evidence>
<dbReference type="Pfam" id="PF04083">
    <property type="entry name" value="Abhydro_lipase"/>
    <property type="match status" value="1"/>
</dbReference>
<evidence type="ECO:0000256" key="6">
    <source>
        <dbReference type="ARBA" id="ARBA00023180"/>
    </source>
</evidence>
<evidence type="ECO:0000256" key="4">
    <source>
        <dbReference type="ARBA" id="ARBA00022963"/>
    </source>
</evidence>
<evidence type="ECO:0000313" key="12">
    <source>
        <dbReference type="Proteomes" id="UP001153737"/>
    </source>
</evidence>
<dbReference type="InterPro" id="IPR029058">
    <property type="entry name" value="AB_hydrolase_fold"/>
</dbReference>
<evidence type="ECO:0000313" key="11">
    <source>
        <dbReference type="EMBL" id="CAH1170154.1"/>
    </source>
</evidence>
<feature type="domain" description="Partial AB-hydrolase lipase" evidence="10">
    <location>
        <begin position="48"/>
        <end position="105"/>
    </location>
</feature>
<keyword evidence="4 7" id="KW-0442">Lipid degradation</keyword>
<protein>
    <recommendedName>
        <fullName evidence="7">Lipase</fullName>
    </recommendedName>
</protein>
<dbReference type="PANTHER" id="PTHR11005">
    <property type="entry name" value="LYSOSOMAL ACID LIPASE-RELATED"/>
    <property type="match status" value="1"/>
</dbReference>
<dbReference type="GO" id="GO:0016788">
    <property type="term" value="F:hydrolase activity, acting on ester bonds"/>
    <property type="evidence" value="ECO:0007669"/>
    <property type="project" value="InterPro"/>
</dbReference>
<feature type="active site" description="Charge relay system" evidence="8">
    <location>
        <position position="351"/>
    </location>
</feature>
<accession>A0A9P0DRK1</accession>
<dbReference type="FunFam" id="3.40.50.1820:FF:000057">
    <property type="entry name" value="Lipase"/>
    <property type="match status" value="1"/>
</dbReference>
<evidence type="ECO:0000256" key="9">
    <source>
        <dbReference type="SAM" id="SignalP"/>
    </source>
</evidence>
<keyword evidence="5" id="KW-0443">Lipid metabolism</keyword>
<dbReference type="SUPFAM" id="SSF53474">
    <property type="entry name" value="alpha/beta-Hydrolases"/>
    <property type="match status" value="1"/>
</dbReference>
<feature type="chain" id="PRO_5040372340" description="Lipase" evidence="9">
    <location>
        <begin position="21"/>
        <end position="412"/>
    </location>
</feature>
<dbReference type="Proteomes" id="UP001153737">
    <property type="component" value="Chromosome 5"/>
</dbReference>